<dbReference type="InterPro" id="IPR031428">
    <property type="entry name" value="LAT2"/>
</dbReference>
<evidence type="ECO:0000256" key="2">
    <source>
        <dbReference type="SAM" id="Phobius"/>
    </source>
</evidence>
<keyword evidence="2" id="KW-0472">Membrane</keyword>
<proteinExistence type="predicted"/>
<reference evidence="4" key="1">
    <citation type="submission" date="2025-04" db="UniProtKB">
        <authorList>
            <consortium name="RefSeq"/>
        </authorList>
    </citation>
    <scope>IDENTIFICATION</scope>
    <source>
        <tissue evidence="4 5">Blood</tissue>
    </source>
</reference>
<feature type="region of interest" description="Disordered" evidence="1">
    <location>
        <begin position="33"/>
        <end position="102"/>
    </location>
</feature>
<gene>
    <name evidence="4 5" type="primary">LAT2</name>
</gene>
<dbReference type="RefSeq" id="XP_034276730.1">
    <property type="nucleotide sequence ID" value="XM_034420839.1"/>
</dbReference>
<dbReference type="GeneID" id="117667469"/>
<dbReference type="GO" id="GO:0042113">
    <property type="term" value="P:B cell activation"/>
    <property type="evidence" value="ECO:0007669"/>
    <property type="project" value="InterPro"/>
</dbReference>
<dbReference type="InParanoid" id="A0A6P9CA80"/>
<evidence type="ECO:0000313" key="3">
    <source>
        <dbReference type="Proteomes" id="UP001652622"/>
    </source>
</evidence>
<keyword evidence="2" id="KW-1133">Transmembrane helix</keyword>
<dbReference type="PANTHER" id="PTHR15646">
    <property type="entry name" value="LINKER FOR ACTIVATION OF T-CELLS FAMILY MEMBER 2"/>
    <property type="match status" value="1"/>
</dbReference>
<evidence type="ECO:0000256" key="1">
    <source>
        <dbReference type="SAM" id="MobiDB-lite"/>
    </source>
</evidence>
<dbReference type="KEGG" id="pgut:117667469"/>
<protein>
    <submittedName>
        <fullName evidence="4 5">Linker for activation of T-cells family member 2 isoform X1</fullName>
    </submittedName>
</protein>
<evidence type="ECO:0000313" key="4">
    <source>
        <dbReference type="RefSeq" id="XP_034276730.1"/>
    </source>
</evidence>
<name>A0A6P9CA80_PANGU</name>
<dbReference type="PANTHER" id="PTHR15646:SF5">
    <property type="entry name" value="LINKER FOR ACTIVATION OF T-CELLS FAMILY MEMBER 2"/>
    <property type="match status" value="1"/>
</dbReference>
<keyword evidence="2" id="KW-0812">Transmembrane</keyword>
<organism evidence="3 4">
    <name type="scientific">Pantherophis guttatus</name>
    <name type="common">Corn snake</name>
    <name type="synonym">Elaphe guttata</name>
    <dbReference type="NCBI Taxonomy" id="94885"/>
    <lineage>
        <taxon>Eukaryota</taxon>
        <taxon>Metazoa</taxon>
        <taxon>Chordata</taxon>
        <taxon>Craniata</taxon>
        <taxon>Vertebrata</taxon>
        <taxon>Euteleostomi</taxon>
        <taxon>Lepidosauria</taxon>
        <taxon>Squamata</taxon>
        <taxon>Bifurcata</taxon>
        <taxon>Unidentata</taxon>
        <taxon>Episquamata</taxon>
        <taxon>Toxicofera</taxon>
        <taxon>Serpentes</taxon>
        <taxon>Colubroidea</taxon>
        <taxon>Colubridae</taxon>
        <taxon>Colubrinae</taxon>
        <taxon>Pantherophis</taxon>
    </lineage>
</organism>
<dbReference type="GO" id="GO:0050853">
    <property type="term" value="P:B cell receptor signaling pathway"/>
    <property type="evidence" value="ECO:0007669"/>
    <property type="project" value="TreeGrafter"/>
</dbReference>
<dbReference type="AlphaFoldDB" id="A0A6P9CA80"/>
<dbReference type="GO" id="GO:0005886">
    <property type="term" value="C:plasma membrane"/>
    <property type="evidence" value="ECO:0007669"/>
    <property type="project" value="TreeGrafter"/>
</dbReference>
<dbReference type="RefSeq" id="XP_060549162.1">
    <property type="nucleotide sequence ID" value="XM_060693179.1"/>
</dbReference>
<accession>A0A6P9CA80</accession>
<dbReference type="Proteomes" id="UP001652622">
    <property type="component" value="Unplaced"/>
</dbReference>
<dbReference type="CTD" id="7462"/>
<feature type="transmembrane region" description="Helical" evidence="2">
    <location>
        <begin position="6"/>
        <end position="24"/>
    </location>
</feature>
<keyword evidence="3" id="KW-1185">Reference proteome</keyword>
<sequence>MGQVELIWGAFSLMILGALISMCMKCQQTGSKQEKANVDNQRTQWEDRQGCDQGPYLSSVSKESQMKETYHTPKQSKSRKLSSFNDLEDDSHSQTEDDSTYVEPLSSHHYHNWQIATGLSSDDDSHGYQNVIGTIKSNRLLADEDIYENNLAIQIWKQAQISESDSANCEEEESIYINTEQYSSSQGRDVHL</sequence>
<dbReference type="FunCoup" id="A0A6P9CA80">
    <property type="interactions" value="18"/>
</dbReference>
<evidence type="ECO:0000313" key="5">
    <source>
        <dbReference type="RefSeq" id="XP_060549162.1"/>
    </source>
</evidence>
<dbReference type="GO" id="GO:0019722">
    <property type="term" value="P:calcium-mediated signaling"/>
    <property type="evidence" value="ECO:0007669"/>
    <property type="project" value="TreeGrafter"/>
</dbReference>
<dbReference type="Pfam" id="PF15703">
    <property type="entry name" value="LAT2"/>
    <property type="match status" value="1"/>
</dbReference>